<feature type="domain" description="DUF155" evidence="2">
    <location>
        <begin position="40"/>
        <end position="207"/>
    </location>
</feature>
<feature type="transmembrane region" description="Helical" evidence="1">
    <location>
        <begin position="235"/>
        <end position="254"/>
    </location>
</feature>
<evidence type="ECO:0000313" key="3">
    <source>
        <dbReference type="EMBL" id="ADD67596.1"/>
    </source>
</evidence>
<accession>D4H5H6</accession>
<dbReference type="PANTHER" id="PTHR16255:SF1">
    <property type="entry name" value="REQUIRED FOR MEIOTIC NUCLEAR DIVISION PROTEIN 1 HOMOLOG"/>
    <property type="match status" value="1"/>
</dbReference>
<dbReference type="eggNOG" id="COG1723">
    <property type="taxonomic scope" value="Bacteria"/>
</dbReference>
<dbReference type="PANTHER" id="PTHR16255">
    <property type="entry name" value="REQUIRED FOR MEIOTIC NUCLEAR DIVISION PROTEIN 1 HOMOLOG"/>
    <property type="match status" value="1"/>
</dbReference>
<gene>
    <name evidence="3" type="ordered locus">Dacet_0816</name>
</gene>
<dbReference type="KEGG" id="dap:Dacet_0816"/>
<proteinExistence type="predicted"/>
<keyword evidence="1" id="KW-0472">Membrane</keyword>
<dbReference type="STRING" id="522772.Dacet_0816"/>
<sequence>MNLSMTATYVSEKILTKRIDLGQRMSYLPSSFLVGKNQWVVAFRFGVVVTIGLNETEFQGAMDVIAPHMETPVSPKIDETIQIQLHAAEDNITGDHITLKDLTWERVLVMSDIMAKSVMLERYETAMSGVFTEIEPLARRLMKGYNEKIRSKEIIHRIGATLLIQQMLVGRVEVSEKPEVLWDHPELEKFYLKLKDEFEISERNSALQKKLELISVTAETQLELINKSHSLRVEWYIVILIVVEIFLTLYEMFFRAQ</sequence>
<dbReference type="EMBL" id="CP001968">
    <property type="protein sequence ID" value="ADD67596.1"/>
    <property type="molecule type" value="Genomic_DNA"/>
</dbReference>
<name>D4H5H6_DENA2</name>
<dbReference type="Pfam" id="PF02582">
    <property type="entry name" value="DUF155"/>
    <property type="match status" value="1"/>
</dbReference>
<keyword evidence="1" id="KW-1133">Transmembrane helix</keyword>
<reference evidence="3 4" key="1">
    <citation type="journal article" date="2010" name="Stand. Genomic Sci.">
        <title>Complete genome sequence of Denitrovibrio acetiphilus type strain (N2460).</title>
        <authorList>
            <person name="Kiss H."/>
            <person name="Lang E."/>
            <person name="Lapidus A."/>
            <person name="Copeland A."/>
            <person name="Nolan M."/>
            <person name="Glavina Del Rio T."/>
            <person name="Chen F."/>
            <person name="Lucas S."/>
            <person name="Tice H."/>
            <person name="Cheng J.F."/>
            <person name="Han C."/>
            <person name="Goodwin L."/>
            <person name="Pitluck S."/>
            <person name="Liolios K."/>
            <person name="Pati A."/>
            <person name="Ivanova N."/>
            <person name="Mavromatis K."/>
            <person name="Chen A."/>
            <person name="Palaniappan K."/>
            <person name="Land M."/>
            <person name="Hauser L."/>
            <person name="Chang Y.J."/>
            <person name="Jeffries C.D."/>
            <person name="Detter J.C."/>
            <person name="Brettin T."/>
            <person name="Spring S."/>
            <person name="Rohde M."/>
            <person name="Goker M."/>
            <person name="Woyke T."/>
            <person name="Bristow J."/>
            <person name="Eisen J.A."/>
            <person name="Markowitz V."/>
            <person name="Hugenholtz P."/>
            <person name="Kyrpides N.C."/>
            <person name="Klenk H.P."/>
        </authorList>
    </citation>
    <scope>NUCLEOTIDE SEQUENCE [LARGE SCALE GENOMIC DNA]</scope>
    <source>
        <strain evidence="4">DSM 12809 / NBRC 114555 / N2460</strain>
    </source>
</reference>
<organism evidence="3 4">
    <name type="scientific">Denitrovibrio acetiphilus (strain DSM 12809 / NBRC 114555 / N2460)</name>
    <dbReference type="NCBI Taxonomy" id="522772"/>
    <lineage>
        <taxon>Bacteria</taxon>
        <taxon>Pseudomonadati</taxon>
        <taxon>Deferribacterota</taxon>
        <taxon>Deferribacteres</taxon>
        <taxon>Deferribacterales</taxon>
        <taxon>Geovibrionaceae</taxon>
        <taxon>Denitrovibrio</taxon>
    </lineage>
</organism>
<dbReference type="InterPro" id="IPR051624">
    <property type="entry name" value="RMD1/Sad1-interacting"/>
</dbReference>
<dbReference type="OrthoDB" id="529323at2"/>
<evidence type="ECO:0000313" key="4">
    <source>
        <dbReference type="Proteomes" id="UP000002012"/>
    </source>
</evidence>
<dbReference type="HOGENOM" id="CLU_011220_2_1_0"/>
<evidence type="ECO:0000256" key="1">
    <source>
        <dbReference type="SAM" id="Phobius"/>
    </source>
</evidence>
<dbReference type="InterPro" id="IPR003734">
    <property type="entry name" value="DUF155"/>
</dbReference>
<keyword evidence="1" id="KW-0812">Transmembrane</keyword>
<protein>
    <recommendedName>
        <fullName evidence="2">DUF155 domain-containing protein</fullName>
    </recommendedName>
</protein>
<evidence type="ECO:0000259" key="2">
    <source>
        <dbReference type="Pfam" id="PF02582"/>
    </source>
</evidence>
<dbReference type="Proteomes" id="UP000002012">
    <property type="component" value="Chromosome"/>
</dbReference>
<dbReference type="PaxDb" id="522772-Dacet_0816"/>
<dbReference type="RefSeq" id="WP_013010127.1">
    <property type="nucleotide sequence ID" value="NC_013943.1"/>
</dbReference>
<dbReference type="AlphaFoldDB" id="D4H5H6"/>
<dbReference type="InParanoid" id="D4H5H6"/>
<keyword evidence="4" id="KW-1185">Reference proteome</keyword>